<reference evidence="2" key="1">
    <citation type="journal article" date="2008" name="Clin. Vaccine Immunol.">
        <title>Identification of 19 polymorphic major outer membrane protein genes and their immunogenic peptides in Ehrlichia ewingii for use in a serodiagnostic assay.</title>
        <authorList>
            <person name="Zhang C."/>
            <person name="Xiong Q."/>
            <person name="Kikuchi T."/>
            <person name="Rikihisa Y."/>
        </authorList>
    </citation>
    <scope>NUCLEOTIDE SEQUENCE</scope>
</reference>
<dbReference type="Pfam" id="PF01617">
    <property type="entry name" value="Surface_Ag_2"/>
    <property type="match status" value="1"/>
</dbReference>
<name>B1N6C1_9RICK</name>
<dbReference type="EMBL" id="EF116932">
    <property type="protein sequence ID" value="ABO36258.1"/>
    <property type="molecule type" value="Genomic_DNA"/>
</dbReference>
<dbReference type="InterPro" id="IPR011250">
    <property type="entry name" value="OMP/PagP_B-barrel"/>
</dbReference>
<dbReference type="InterPro" id="IPR002566">
    <property type="entry name" value="Msp4_OMP-like"/>
</dbReference>
<protein>
    <submittedName>
        <fullName evidence="2">Omp-1-18</fullName>
    </submittedName>
</protein>
<organism evidence="2">
    <name type="scientific">Ehrlichia ewingii</name>
    <dbReference type="NCBI Taxonomy" id="947"/>
    <lineage>
        <taxon>Bacteria</taxon>
        <taxon>Pseudomonadati</taxon>
        <taxon>Pseudomonadota</taxon>
        <taxon>Alphaproteobacteria</taxon>
        <taxon>Rickettsiales</taxon>
        <taxon>Anaplasmataceae</taxon>
        <taxon>Ehrlichia</taxon>
    </lineage>
</organism>
<proteinExistence type="predicted"/>
<dbReference type="SUPFAM" id="SSF56925">
    <property type="entry name" value="OMPA-like"/>
    <property type="match status" value="1"/>
</dbReference>
<dbReference type="Gene3D" id="2.40.160.20">
    <property type="match status" value="1"/>
</dbReference>
<evidence type="ECO:0000313" key="2">
    <source>
        <dbReference type="EMBL" id="ABO36258.1"/>
    </source>
</evidence>
<dbReference type="AlphaFoldDB" id="B1N6C1"/>
<feature type="domain" description="Msp4/OMP-like" evidence="1">
    <location>
        <begin position="42"/>
        <end position="279"/>
    </location>
</feature>
<gene>
    <name evidence="2" type="primary">omp118</name>
</gene>
<evidence type="ECO:0000259" key="1">
    <source>
        <dbReference type="Pfam" id="PF01617"/>
    </source>
</evidence>
<sequence>MKYKIVKTTITGLGLLLPFYASMSFGMSNTLANQVSPISFGVLYKLSHPFFNNFSIEETQILHDVATERVVGLKHDLLESADKLVDNLYNFDLSEDYVPKYDNSLFGLSFFIGYSFQNFRIELESFYEKFDVQDTKSHIVDDNYRYFALYRHGPAKHINYVTLKNDGIELNSVMLNICYDFTLNNTYITPFSCVGIGGDIISIFNTVKVKIAAQAKVGVNYLISERISLFVDGYYHGVIDNEYSNIPVQYPRNLFYAPKVTSALANLDIGYFGAEIGMKVFI</sequence>
<accession>B1N6C1</accession>